<dbReference type="GO" id="GO:0006450">
    <property type="term" value="P:regulation of translational fidelity"/>
    <property type="evidence" value="ECO:0007669"/>
    <property type="project" value="TreeGrafter"/>
</dbReference>
<keyword evidence="8" id="KW-0547">Nucleotide-binding</keyword>
<comment type="catalytic activity">
    <reaction evidence="11">
        <text>L-threonine + hydrogencarbonate + ATP = L-threonylcarbamoyladenylate + diphosphate + H2O</text>
        <dbReference type="Rhea" id="RHEA:36407"/>
        <dbReference type="ChEBI" id="CHEBI:15377"/>
        <dbReference type="ChEBI" id="CHEBI:17544"/>
        <dbReference type="ChEBI" id="CHEBI:30616"/>
        <dbReference type="ChEBI" id="CHEBI:33019"/>
        <dbReference type="ChEBI" id="CHEBI:57926"/>
        <dbReference type="ChEBI" id="CHEBI:73682"/>
        <dbReference type="EC" id="2.7.7.87"/>
    </reaction>
</comment>
<accession>G0LFT3</accession>
<evidence type="ECO:0000256" key="6">
    <source>
        <dbReference type="ARBA" id="ARBA00022694"/>
    </source>
</evidence>
<evidence type="ECO:0000256" key="8">
    <source>
        <dbReference type="ARBA" id="ARBA00022741"/>
    </source>
</evidence>
<feature type="region of interest" description="Disordered" evidence="12">
    <location>
        <begin position="1"/>
        <end position="29"/>
    </location>
</feature>
<dbReference type="PANTHER" id="PTHR17490:SF16">
    <property type="entry name" value="THREONYLCARBAMOYL-AMP SYNTHASE"/>
    <property type="match status" value="1"/>
</dbReference>
<keyword evidence="6" id="KW-0819">tRNA processing</keyword>
<dbReference type="GeneID" id="12449030"/>
<evidence type="ECO:0000256" key="7">
    <source>
        <dbReference type="ARBA" id="ARBA00022695"/>
    </source>
</evidence>
<feature type="domain" description="YrdC-like" evidence="13">
    <location>
        <begin position="32"/>
        <end position="215"/>
    </location>
</feature>
<dbReference type="InterPro" id="IPR017945">
    <property type="entry name" value="DHBP_synth_RibB-like_a/b_dom"/>
</dbReference>
<dbReference type="HOGENOM" id="CLU_031397_3_1_2"/>
<dbReference type="GO" id="GO:0061710">
    <property type="term" value="F:L-threonylcarbamoyladenylate synthase"/>
    <property type="evidence" value="ECO:0007669"/>
    <property type="project" value="UniProtKB-EC"/>
</dbReference>
<dbReference type="Proteomes" id="UP000007954">
    <property type="component" value="Chromosome"/>
</dbReference>
<dbReference type="GO" id="GO:0000049">
    <property type="term" value="F:tRNA binding"/>
    <property type="evidence" value="ECO:0007669"/>
    <property type="project" value="TreeGrafter"/>
</dbReference>
<evidence type="ECO:0000256" key="3">
    <source>
        <dbReference type="ARBA" id="ARBA00012584"/>
    </source>
</evidence>
<keyword evidence="5" id="KW-0808">Transferase</keyword>
<dbReference type="GO" id="GO:0003725">
    <property type="term" value="F:double-stranded RNA binding"/>
    <property type="evidence" value="ECO:0007669"/>
    <property type="project" value="InterPro"/>
</dbReference>
<evidence type="ECO:0000256" key="2">
    <source>
        <dbReference type="ARBA" id="ARBA00007663"/>
    </source>
</evidence>
<dbReference type="GO" id="GO:0005524">
    <property type="term" value="F:ATP binding"/>
    <property type="evidence" value="ECO:0007669"/>
    <property type="project" value="UniProtKB-KW"/>
</dbReference>
<dbReference type="InterPro" id="IPR006070">
    <property type="entry name" value="Sua5-like_dom"/>
</dbReference>
<name>G0LFT3_HALWC</name>
<dbReference type="Gene3D" id="3.90.870.10">
    <property type="entry name" value="DHBP synthase"/>
    <property type="match status" value="1"/>
</dbReference>
<evidence type="ECO:0000313" key="15">
    <source>
        <dbReference type="Proteomes" id="UP000007954"/>
    </source>
</evidence>
<protein>
    <recommendedName>
        <fullName evidence="10">L-threonylcarbamoyladenylate synthase</fullName>
        <ecNumber evidence="3">2.7.7.87</ecNumber>
    </recommendedName>
    <alternativeName>
        <fullName evidence="10">L-threonylcarbamoyladenylate synthase</fullName>
    </alternativeName>
</protein>
<dbReference type="NCBIfam" id="TIGR00057">
    <property type="entry name" value="L-threonylcarbamoyladenylate synthase"/>
    <property type="match status" value="1"/>
</dbReference>
<evidence type="ECO:0000256" key="11">
    <source>
        <dbReference type="ARBA" id="ARBA00048366"/>
    </source>
</evidence>
<dbReference type="PANTHER" id="PTHR17490">
    <property type="entry name" value="SUA5"/>
    <property type="match status" value="1"/>
</dbReference>
<dbReference type="EMBL" id="FR746099">
    <property type="protein sequence ID" value="CCC41846.1"/>
    <property type="molecule type" value="Genomic_DNA"/>
</dbReference>
<evidence type="ECO:0000259" key="13">
    <source>
        <dbReference type="PROSITE" id="PS51163"/>
    </source>
</evidence>
<dbReference type="GO" id="GO:0008033">
    <property type="term" value="P:tRNA processing"/>
    <property type="evidence" value="ECO:0007669"/>
    <property type="project" value="UniProtKB-KW"/>
</dbReference>
<dbReference type="EC" id="2.7.7.87" evidence="3"/>
<comment type="similarity">
    <text evidence="2">Belongs to the SUA5 family.</text>
</comment>
<evidence type="ECO:0000313" key="14">
    <source>
        <dbReference type="EMBL" id="CCC41846.1"/>
    </source>
</evidence>
<dbReference type="SUPFAM" id="SSF55821">
    <property type="entry name" value="YrdC/RibB"/>
    <property type="match status" value="1"/>
</dbReference>
<keyword evidence="7" id="KW-0548">Nucleotidyltransferase</keyword>
<reference evidence="14 15" key="1">
    <citation type="journal article" date="2011" name="PLoS ONE">
        <title>Haloquadratum walsbyi: limited diversity in a global pond.</title>
        <authorList>
            <person name="Dyall-Smith M."/>
            <person name="Pfeiffer F."/>
            <person name="Klee K."/>
            <person name="Palm P."/>
            <person name="Gross K."/>
            <person name="Schuster S.C."/>
            <person name="Rampp M."/>
            <person name="Oesterhelt D."/>
        </authorList>
    </citation>
    <scope>NUCLEOTIDE SEQUENCE [LARGE SCALE GENOMIC DNA]</scope>
    <source>
        <strain evidence="15">DSM 16854 / JCM 12705 / C23</strain>
    </source>
</reference>
<sequence length="235" mass="24790">MTSDSNMNNPDREANMDTTGSGSDDNTTKIDSDMLSAAVRAIKSGELVVYPTETVYGLGVDALNPDAIKRVFDTKGRTYDNPLSLAVESVSAVARHTNPSERAMQFIKAFLPGPVTVIVECSTAVPDILTAGRGRVGIRIPDHHVALSLLERAAPTPITATSANQSGTGSIVDTNMLAQSIQQNVAVVLEAGETTGTESTVVDPTRNIIHRRGAMADAVIAWLSDVSGTRPTIES</sequence>
<dbReference type="Pfam" id="PF01300">
    <property type="entry name" value="Sua5_yciO_yrdC"/>
    <property type="match status" value="1"/>
</dbReference>
<evidence type="ECO:0000256" key="12">
    <source>
        <dbReference type="SAM" id="MobiDB-lite"/>
    </source>
</evidence>
<evidence type="ECO:0000256" key="9">
    <source>
        <dbReference type="ARBA" id="ARBA00022840"/>
    </source>
</evidence>
<dbReference type="RefSeq" id="WP_014557116.1">
    <property type="nucleotide sequence ID" value="NC_017459.1"/>
</dbReference>
<evidence type="ECO:0000256" key="5">
    <source>
        <dbReference type="ARBA" id="ARBA00022679"/>
    </source>
</evidence>
<proteinExistence type="inferred from homology"/>
<organism evidence="14 15">
    <name type="scientific">Haloquadratum walsbyi (strain DSM 16854 / JCM 12705 / C23)</name>
    <dbReference type="NCBI Taxonomy" id="768065"/>
    <lineage>
        <taxon>Archaea</taxon>
        <taxon>Methanobacteriati</taxon>
        <taxon>Methanobacteriota</taxon>
        <taxon>Stenosarchaea group</taxon>
        <taxon>Halobacteria</taxon>
        <taxon>Halobacteriales</taxon>
        <taxon>Haloferacaceae</taxon>
        <taxon>Haloquadratum</taxon>
    </lineage>
</organism>
<dbReference type="PROSITE" id="PS51163">
    <property type="entry name" value="YRDC"/>
    <property type="match status" value="1"/>
</dbReference>
<dbReference type="InterPro" id="IPR050156">
    <property type="entry name" value="TC-AMP_synthase_SUA5"/>
</dbReference>
<comment type="subcellular location">
    <subcellularLocation>
        <location evidence="1">Cytoplasm</location>
    </subcellularLocation>
</comment>
<evidence type="ECO:0000256" key="1">
    <source>
        <dbReference type="ARBA" id="ARBA00004496"/>
    </source>
</evidence>
<evidence type="ECO:0000256" key="10">
    <source>
        <dbReference type="ARBA" id="ARBA00029774"/>
    </source>
</evidence>
<dbReference type="KEGG" id="hwc:Hqrw_4123"/>
<keyword evidence="9" id="KW-0067">ATP-binding</keyword>
<dbReference type="GO" id="GO:0005737">
    <property type="term" value="C:cytoplasm"/>
    <property type="evidence" value="ECO:0007669"/>
    <property type="project" value="UniProtKB-SubCell"/>
</dbReference>
<dbReference type="AlphaFoldDB" id="G0LFT3"/>
<keyword evidence="4" id="KW-0963">Cytoplasm</keyword>
<evidence type="ECO:0000256" key="4">
    <source>
        <dbReference type="ARBA" id="ARBA00022490"/>
    </source>
</evidence>
<gene>
    <name evidence="14" type="primary">yrdC</name>
    <name evidence="14" type="ordered locus">Hqrw_4123</name>
</gene>